<evidence type="ECO:0000313" key="1">
    <source>
        <dbReference type="EMBL" id="SVC49339.1"/>
    </source>
</evidence>
<sequence>MKYLFSALIIISLGASQNAPSAPDSSNRSESSVLDTVSQKIPSGLDTGYKGFVWGSPSGTAIPTMLTKNESTDSLALSQTFIGSLGSDSVAVTYFFADSGFWKVEIDIVIPLNNIDGQILDFRRLEKNISEVYGPPKSMNQQESGPTGSYSNLLDQKFSRAFYRSTWSVTPAVIELFLSTSVLLPASDLAIFSGNLSVLKLVYYNPDFMHSSQPVPEAKEIPSIFEIY</sequence>
<protein>
    <submittedName>
        <fullName evidence="1">Uncharacterized protein</fullName>
    </submittedName>
</protein>
<dbReference type="AlphaFoldDB" id="A0A382MKJ2"/>
<proteinExistence type="predicted"/>
<gene>
    <name evidence="1" type="ORF">METZ01_LOCUS302193</name>
</gene>
<name>A0A382MKJ2_9ZZZZ</name>
<accession>A0A382MKJ2</accession>
<dbReference type="EMBL" id="UINC01094250">
    <property type="protein sequence ID" value="SVC49339.1"/>
    <property type="molecule type" value="Genomic_DNA"/>
</dbReference>
<organism evidence="1">
    <name type="scientific">marine metagenome</name>
    <dbReference type="NCBI Taxonomy" id="408172"/>
    <lineage>
        <taxon>unclassified sequences</taxon>
        <taxon>metagenomes</taxon>
        <taxon>ecological metagenomes</taxon>
    </lineage>
</organism>
<reference evidence="1" key="1">
    <citation type="submission" date="2018-05" db="EMBL/GenBank/DDBJ databases">
        <authorList>
            <person name="Lanie J.A."/>
            <person name="Ng W.-L."/>
            <person name="Kazmierczak K.M."/>
            <person name="Andrzejewski T.M."/>
            <person name="Davidsen T.M."/>
            <person name="Wayne K.J."/>
            <person name="Tettelin H."/>
            <person name="Glass J.I."/>
            <person name="Rusch D."/>
            <person name="Podicherti R."/>
            <person name="Tsui H.-C.T."/>
            <person name="Winkler M.E."/>
        </authorList>
    </citation>
    <scope>NUCLEOTIDE SEQUENCE</scope>
</reference>